<dbReference type="Gene3D" id="2.40.10.220">
    <property type="entry name" value="predicted glycosyltransferase like domains"/>
    <property type="match status" value="1"/>
</dbReference>
<gene>
    <name evidence="1" type="ORF">GTPT_0980</name>
</gene>
<keyword evidence="2" id="KW-1185">Reference proteome</keyword>
<accession>A0A085JKP5</accession>
<organism evidence="1 2">
    <name type="scientific">Tatumella ptyseos ATCC 33301</name>
    <dbReference type="NCBI Taxonomy" id="1005995"/>
    <lineage>
        <taxon>Bacteria</taxon>
        <taxon>Pseudomonadati</taxon>
        <taxon>Pseudomonadota</taxon>
        <taxon>Gammaproteobacteria</taxon>
        <taxon>Enterobacterales</taxon>
        <taxon>Erwiniaceae</taxon>
        <taxon>Tatumella</taxon>
    </lineage>
</organism>
<dbReference type="AlphaFoldDB" id="A0A085JKP5"/>
<dbReference type="eggNOG" id="COG5581">
    <property type="taxonomic scope" value="Bacteria"/>
</dbReference>
<dbReference type="Proteomes" id="UP000028602">
    <property type="component" value="Unassembled WGS sequence"/>
</dbReference>
<dbReference type="EMBL" id="JMPR01000018">
    <property type="protein sequence ID" value="KFD21041.1"/>
    <property type="molecule type" value="Genomic_DNA"/>
</dbReference>
<sequence length="235" mass="26640">MAGVNTDPQTLRNDRFELVAILRTLLKEKHRFSLSSEEGHDFELLRVESSRVYLSLPQADFTLPATLELSAEGSEAKIIFTLNAVRQEETAGGTVLTGEIGNEFNYFQRRINLRVPLPLWKNFTLTLPLSGLSAPRPFIIYDFSVGGLGVYTPKPLSEKAKVGAVFKKALLSLGEYGEFKANIEIIALSELEEELPEYPGYQQRMSVRFTNLSLINQRNFQKIAYAFEVNFKRKR</sequence>
<proteinExistence type="predicted"/>
<protein>
    <submittedName>
        <fullName evidence="1">Inner membrane protein</fullName>
    </submittedName>
</protein>
<comment type="caution">
    <text evidence="1">The sequence shown here is derived from an EMBL/GenBank/DDBJ whole genome shotgun (WGS) entry which is preliminary data.</text>
</comment>
<dbReference type="OrthoDB" id="5572581at2"/>
<evidence type="ECO:0000313" key="1">
    <source>
        <dbReference type="EMBL" id="KFD21041.1"/>
    </source>
</evidence>
<name>A0A085JKP5_9GAMM</name>
<dbReference type="RefSeq" id="WP_029990563.1">
    <property type="nucleotide sequence ID" value="NZ_ATMJ01000027.1"/>
</dbReference>
<evidence type="ECO:0000313" key="2">
    <source>
        <dbReference type="Proteomes" id="UP000028602"/>
    </source>
</evidence>
<reference evidence="1 2" key="1">
    <citation type="submission" date="2014-05" db="EMBL/GenBank/DDBJ databases">
        <title>ATOL: Assembling a taxonomically balanced genome-scale reconstruction of the evolutionary history of the Enterobacteriaceae.</title>
        <authorList>
            <person name="Plunkett G.III."/>
            <person name="Neeno-Eckwall E.C."/>
            <person name="Glasner J.D."/>
            <person name="Perna N.T."/>
        </authorList>
    </citation>
    <scope>NUCLEOTIDE SEQUENCE [LARGE SCALE GENOMIC DNA]</scope>
    <source>
        <strain evidence="1 2">ATCC 33301</strain>
    </source>
</reference>